<feature type="non-terminal residue" evidence="4">
    <location>
        <position position="110"/>
    </location>
</feature>
<dbReference type="SMART" id="SM00320">
    <property type="entry name" value="WD40"/>
    <property type="match status" value="1"/>
</dbReference>
<dbReference type="GO" id="GO:0031932">
    <property type="term" value="C:TORC2 complex"/>
    <property type="evidence" value="ECO:0007669"/>
    <property type="project" value="InterPro"/>
</dbReference>
<dbReference type="GO" id="GO:0031929">
    <property type="term" value="P:TOR signaling"/>
    <property type="evidence" value="ECO:0007669"/>
    <property type="project" value="UniProtKB-UniRule"/>
</dbReference>
<dbReference type="InterPro" id="IPR037588">
    <property type="entry name" value="MLST8"/>
</dbReference>
<dbReference type="GO" id="GO:0031931">
    <property type="term" value="C:TORC1 complex"/>
    <property type="evidence" value="ECO:0007669"/>
    <property type="project" value="UniProtKB-UniRule"/>
</dbReference>
<dbReference type="InterPro" id="IPR015943">
    <property type="entry name" value="WD40/YVTN_repeat-like_dom_sf"/>
</dbReference>
<dbReference type="AlphaFoldDB" id="A0A199UQ76"/>
<protein>
    <recommendedName>
        <fullName evidence="3">Target of rapamycin complex subunit LST8</fullName>
        <shortName evidence="3">TORC subunit LST8</shortName>
    </recommendedName>
    <alternativeName>
        <fullName evidence="3">Lethal with SEC13 protein 8 homolog</fullName>
    </alternativeName>
</protein>
<evidence type="ECO:0000256" key="1">
    <source>
        <dbReference type="ARBA" id="ARBA00009890"/>
    </source>
</evidence>
<keyword evidence="3" id="KW-0967">Endosome</keyword>
<comment type="function">
    <text evidence="3">Component of TORC1 complex, which is an essential cell growth regulator that controls plant development. Acts by activating transcription, protein synthesis and ribosome biogenesis, and inhibiting mRNA degradation and autophagy.</text>
</comment>
<dbReference type="Pfam" id="PF00400">
    <property type="entry name" value="WD40"/>
    <property type="match status" value="1"/>
</dbReference>
<dbReference type="PROSITE" id="PS50082">
    <property type="entry name" value="WD_REPEATS_2"/>
    <property type="match status" value="1"/>
</dbReference>
<dbReference type="Gene3D" id="2.130.10.10">
    <property type="entry name" value="YVTN repeat-like/Quinoprotein amine dehydrogenase"/>
    <property type="match status" value="1"/>
</dbReference>
<keyword evidence="2 3" id="KW-0853">WD repeat</keyword>
<accession>A0A199UQ76</accession>
<evidence type="ECO:0000313" key="5">
    <source>
        <dbReference type="Proteomes" id="UP000092600"/>
    </source>
</evidence>
<evidence type="ECO:0000313" key="4">
    <source>
        <dbReference type="EMBL" id="OAY66948.1"/>
    </source>
</evidence>
<dbReference type="GO" id="GO:0032956">
    <property type="term" value="P:regulation of actin cytoskeleton organization"/>
    <property type="evidence" value="ECO:0007669"/>
    <property type="project" value="TreeGrafter"/>
</dbReference>
<gene>
    <name evidence="4" type="ORF">ACMD2_06459</name>
</gene>
<feature type="repeat" description="WD" evidence="2">
    <location>
        <begin position="24"/>
        <end position="69"/>
    </location>
</feature>
<dbReference type="SUPFAM" id="SSF50978">
    <property type="entry name" value="WD40 repeat-like"/>
    <property type="match status" value="1"/>
</dbReference>
<evidence type="ECO:0000256" key="3">
    <source>
        <dbReference type="RuleBase" id="RU369068"/>
    </source>
</evidence>
<organism evidence="4 5">
    <name type="scientific">Ananas comosus</name>
    <name type="common">Pineapple</name>
    <name type="synonym">Ananas ananas</name>
    <dbReference type="NCBI Taxonomy" id="4615"/>
    <lineage>
        <taxon>Eukaryota</taxon>
        <taxon>Viridiplantae</taxon>
        <taxon>Streptophyta</taxon>
        <taxon>Embryophyta</taxon>
        <taxon>Tracheophyta</taxon>
        <taxon>Spermatophyta</taxon>
        <taxon>Magnoliopsida</taxon>
        <taxon>Liliopsida</taxon>
        <taxon>Poales</taxon>
        <taxon>Bromeliaceae</taxon>
        <taxon>Bromelioideae</taxon>
        <taxon>Ananas</taxon>
    </lineage>
</organism>
<dbReference type="EMBL" id="LSRQ01005821">
    <property type="protein sequence ID" value="OAY66948.1"/>
    <property type="molecule type" value="Genomic_DNA"/>
</dbReference>
<reference evidence="4 5" key="1">
    <citation type="journal article" date="2016" name="DNA Res.">
        <title>The draft genome of MD-2 pineapple using hybrid error correction of long reads.</title>
        <authorList>
            <person name="Redwan R.M."/>
            <person name="Saidin A."/>
            <person name="Kumar S.V."/>
        </authorList>
    </citation>
    <scope>NUCLEOTIDE SEQUENCE [LARGE SCALE GENOMIC DNA]</scope>
    <source>
        <strain evidence="5">cv. MD2</strain>
        <tissue evidence="4">Leaf</tissue>
    </source>
</reference>
<dbReference type="InterPro" id="IPR036322">
    <property type="entry name" value="WD40_repeat_dom_sf"/>
</dbReference>
<proteinExistence type="inferred from homology"/>
<comment type="similarity">
    <text evidence="1 3">Belongs to the WD repeat LST8 family.</text>
</comment>
<sequence>MAVCLVVQIAMEYMIAHLEPLHRMQAHSGYILRCLLSPELCSPVRYLASASSDHNVKIWSADTFALLQTLAASSDTTARVWNVDTGNSVVDFGRTIGSDKRSGKGRRQSQ</sequence>
<name>A0A199UQ76_ANACO</name>
<dbReference type="PANTHER" id="PTHR19842:SF0">
    <property type="entry name" value="TARGET OF RAPAMYCIN COMPLEX SUBUNIT LST8"/>
    <property type="match status" value="1"/>
</dbReference>
<dbReference type="Proteomes" id="UP000092600">
    <property type="component" value="Unassembled WGS sequence"/>
</dbReference>
<dbReference type="InterPro" id="IPR001680">
    <property type="entry name" value="WD40_rpt"/>
</dbReference>
<comment type="caution">
    <text evidence="4">The sequence shown here is derived from an EMBL/GenBank/DDBJ whole genome shotgun (WGS) entry which is preliminary data.</text>
</comment>
<evidence type="ECO:0000256" key="2">
    <source>
        <dbReference type="PROSITE-ProRule" id="PRU00221"/>
    </source>
</evidence>
<comment type="subunit">
    <text evidence="3">The target of rapamycin complex 1 (TORC1) is composed of at least RAPTOR, LST8 and TOR.</text>
</comment>
<dbReference type="PANTHER" id="PTHR19842">
    <property type="entry name" value="G BETA-LIKE PROTEIN GBL"/>
    <property type="match status" value="1"/>
</dbReference>
<comment type="subcellular location">
    <subcellularLocation>
        <location evidence="3">Endosome</location>
    </subcellularLocation>
</comment>
<keyword evidence="3" id="KW-0677">Repeat</keyword>
<dbReference type="GO" id="GO:0005768">
    <property type="term" value="C:endosome"/>
    <property type="evidence" value="ECO:0007669"/>
    <property type="project" value="UniProtKB-SubCell"/>
</dbReference>
<dbReference type="STRING" id="4615.A0A199UQ76"/>